<dbReference type="EMBL" id="MTSM01000029">
    <property type="protein sequence ID" value="OPX54293.1"/>
    <property type="molecule type" value="Genomic_DNA"/>
</dbReference>
<proteinExistence type="predicted"/>
<reference evidence="1 2" key="1">
    <citation type="submission" date="2017-01" db="EMBL/GenBank/DDBJ databases">
        <title>Genome Sequencing of a Marine Spirillum, Oceanospirillum multiglobuliferum ATCC 33336, from Japan.</title>
        <authorList>
            <person name="Carney J.G."/>
            <person name="Trachtenberg A.M."/>
            <person name="Rheaume B.A."/>
            <person name="Linnane J.D."/>
            <person name="Pitts N.L."/>
            <person name="Mykles D.L."/>
            <person name="Maclea K.S."/>
        </authorList>
    </citation>
    <scope>NUCLEOTIDE SEQUENCE [LARGE SCALE GENOMIC DNA]</scope>
    <source>
        <strain evidence="1 2">ATCC 33336</strain>
    </source>
</reference>
<dbReference type="Proteomes" id="UP000191418">
    <property type="component" value="Unassembled WGS sequence"/>
</dbReference>
<dbReference type="InterPro" id="IPR010106">
    <property type="entry name" value="RpnA"/>
</dbReference>
<protein>
    <recommendedName>
        <fullName evidence="3">Transposase</fullName>
    </recommendedName>
</protein>
<dbReference type="OrthoDB" id="9812287at2"/>
<dbReference type="PANTHER" id="PTHR41317">
    <property type="entry name" value="PD-(D_E)XK NUCLEASE FAMILY TRANSPOSASE"/>
    <property type="match status" value="1"/>
</dbReference>
<dbReference type="PANTHER" id="PTHR41317:SF1">
    <property type="entry name" value="PD-(D_E)XK NUCLEASE FAMILY TRANSPOSASE"/>
    <property type="match status" value="1"/>
</dbReference>
<evidence type="ECO:0000313" key="1">
    <source>
        <dbReference type="EMBL" id="OPX54293.1"/>
    </source>
</evidence>
<dbReference type="AlphaFoldDB" id="A0A1T4SF76"/>
<accession>A0A1T4SF76</accession>
<evidence type="ECO:0008006" key="3">
    <source>
        <dbReference type="Google" id="ProtNLM"/>
    </source>
</evidence>
<evidence type="ECO:0000313" key="2">
    <source>
        <dbReference type="Proteomes" id="UP000191418"/>
    </source>
</evidence>
<keyword evidence="2" id="KW-1185">Reference proteome</keyword>
<dbReference type="Pfam" id="PF12784">
    <property type="entry name" value="PDDEXK_2"/>
    <property type="match status" value="1"/>
</dbReference>
<comment type="caution">
    <text evidence="1">The sequence shown here is derived from an EMBL/GenBank/DDBJ whole genome shotgun (WGS) entry which is preliminary data.</text>
</comment>
<name>A0A1T4SF76_9GAMM</name>
<dbReference type="RefSeq" id="WP_078746520.1">
    <property type="nucleotide sequence ID" value="NZ_FUXG01000030.1"/>
</dbReference>
<organism evidence="1 2">
    <name type="scientific">Oceanospirillum multiglobuliferum</name>
    <dbReference type="NCBI Taxonomy" id="64969"/>
    <lineage>
        <taxon>Bacteria</taxon>
        <taxon>Pseudomonadati</taxon>
        <taxon>Pseudomonadota</taxon>
        <taxon>Gammaproteobacteria</taxon>
        <taxon>Oceanospirillales</taxon>
        <taxon>Oceanospirillaceae</taxon>
        <taxon>Oceanospirillum</taxon>
    </lineage>
</organism>
<sequence length="297" mass="34384">MTEKYINLFTDFGFKKIFGEEANKAHLISFLNTLLPEHHQIQTLQFSQNEHQGGTALDRKAIFDINCTSSTGEFFIVELQKAKQNFFKDRSVFYATFPIQQQAQRGDWNFKLSAVYTIGILDFVFDEHDGHGINDVVHHVQLKNQHHQVFYDKLTFIYLTLPNFTKTEDQLETLQDKWFYVFRHLHELDQIPARLPEAVFLSLFEKASIARFQPEERQAYESSLKYYRDLKNVIDTARDEGREEGREEGLEAGMQIGLNKAKQETALNLIALGTLTDEQIALATGLEQSVVQVLRQS</sequence>
<dbReference type="STRING" id="64969.SAMN02745127_03008"/>
<gene>
    <name evidence="1" type="ORF">BTE48_14970</name>
</gene>
<dbReference type="NCBIfam" id="TIGR01784">
    <property type="entry name" value="T_den_put_tspse"/>
    <property type="match status" value="1"/>
</dbReference>